<evidence type="ECO:0000256" key="3">
    <source>
        <dbReference type="ARBA" id="ARBA00023163"/>
    </source>
</evidence>
<keyword evidence="1" id="KW-0805">Transcription regulation</keyword>
<keyword evidence="2" id="KW-0238">DNA-binding</keyword>
<evidence type="ECO:0000256" key="2">
    <source>
        <dbReference type="ARBA" id="ARBA00023125"/>
    </source>
</evidence>
<dbReference type="RefSeq" id="WP_167297729.1">
    <property type="nucleotide sequence ID" value="NZ_JAASQV010000001.1"/>
</dbReference>
<dbReference type="CDD" id="cd06170">
    <property type="entry name" value="LuxR_C_like"/>
    <property type="match status" value="1"/>
</dbReference>
<dbReference type="AlphaFoldDB" id="A0A7X5UVU1"/>
<reference evidence="5 6" key="1">
    <citation type="submission" date="2020-03" db="EMBL/GenBank/DDBJ databases">
        <title>Genomic Encyclopedia of Type Strains, Phase IV (KMG-IV): sequencing the most valuable type-strain genomes for metagenomic binning, comparative biology and taxonomic classification.</title>
        <authorList>
            <person name="Goeker M."/>
        </authorList>
    </citation>
    <scope>NUCLEOTIDE SEQUENCE [LARGE SCALE GENOMIC DNA]</scope>
    <source>
        <strain evidence="5 6">DSM 4733</strain>
    </source>
</reference>
<protein>
    <submittedName>
        <fullName evidence="5">LuxR family quorum-sensing system transcriptional regulator CciR</fullName>
    </submittedName>
</protein>
<dbReference type="PROSITE" id="PS50043">
    <property type="entry name" value="HTH_LUXR_2"/>
    <property type="match status" value="1"/>
</dbReference>
<accession>A0A7X5UVU1</accession>
<dbReference type="Proteomes" id="UP000564677">
    <property type="component" value="Unassembled WGS sequence"/>
</dbReference>
<organism evidence="5 6">
    <name type="scientific">Sphingomonas leidyi</name>
    <dbReference type="NCBI Taxonomy" id="68569"/>
    <lineage>
        <taxon>Bacteria</taxon>
        <taxon>Pseudomonadati</taxon>
        <taxon>Pseudomonadota</taxon>
        <taxon>Alphaproteobacteria</taxon>
        <taxon>Sphingomonadales</taxon>
        <taxon>Sphingomonadaceae</taxon>
        <taxon>Sphingomonas</taxon>
    </lineage>
</organism>
<dbReference type="SUPFAM" id="SSF75516">
    <property type="entry name" value="Pheromone-binding domain of LuxR-like quorum-sensing transcription factors"/>
    <property type="match status" value="1"/>
</dbReference>
<dbReference type="InterPro" id="IPR016032">
    <property type="entry name" value="Sig_transdc_resp-reg_C-effctor"/>
</dbReference>
<dbReference type="EMBL" id="JAASQV010000001">
    <property type="protein sequence ID" value="NIJ63138.1"/>
    <property type="molecule type" value="Genomic_DNA"/>
</dbReference>
<sequence>MVLKTAQAFAFAVETAATIDELATLLEAIAHEMGFQHYALAHHVDVPRAPQPAIRVHNYPGEWEAWFDAERLGPSDPVHRASHLTSVGFPWSRLPQLIVITKRDEEILAHSRRVGLADGFTVPAHVPGESAGSCSFATAHGRTFRTEWMPLAQFVGATAFEGARRLSGVRRTDQDRPRLSDRQRDCIYWAARGKSDWETSQILGIGHDTAIQHMKEARSRYGVTNRTQLAIHALYDGALTFTDALKR</sequence>
<feature type="domain" description="HTH luxR-type" evidence="4">
    <location>
        <begin position="172"/>
        <end position="237"/>
    </location>
</feature>
<comment type="caution">
    <text evidence="5">The sequence shown here is derived from an EMBL/GenBank/DDBJ whole genome shotgun (WGS) entry which is preliminary data.</text>
</comment>
<proteinExistence type="predicted"/>
<dbReference type="InterPro" id="IPR036693">
    <property type="entry name" value="TF_LuxR_autoind-bd_dom_sf"/>
</dbReference>
<dbReference type="Pfam" id="PF00196">
    <property type="entry name" value="GerE"/>
    <property type="match status" value="1"/>
</dbReference>
<dbReference type="Gene3D" id="3.30.450.80">
    <property type="entry name" value="Transcription factor LuxR-like, autoinducer-binding domain"/>
    <property type="match status" value="1"/>
</dbReference>
<evidence type="ECO:0000313" key="6">
    <source>
        <dbReference type="Proteomes" id="UP000564677"/>
    </source>
</evidence>
<dbReference type="PANTHER" id="PTHR44688">
    <property type="entry name" value="DNA-BINDING TRANSCRIPTIONAL ACTIVATOR DEVR_DOSR"/>
    <property type="match status" value="1"/>
</dbReference>
<name>A0A7X5UVU1_9SPHN</name>
<gene>
    <name evidence="5" type="ORF">FHR20_000069</name>
</gene>
<evidence type="ECO:0000259" key="4">
    <source>
        <dbReference type="PROSITE" id="PS50043"/>
    </source>
</evidence>
<keyword evidence="6" id="KW-1185">Reference proteome</keyword>
<dbReference type="PANTHER" id="PTHR44688:SF16">
    <property type="entry name" value="DNA-BINDING TRANSCRIPTIONAL ACTIVATOR DEVR_DOSR"/>
    <property type="match status" value="1"/>
</dbReference>
<dbReference type="InterPro" id="IPR036388">
    <property type="entry name" value="WH-like_DNA-bd_sf"/>
</dbReference>
<dbReference type="SMART" id="SM00421">
    <property type="entry name" value="HTH_LUXR"/>
    <property type="match status" value="1"/>
</dbReference>
<dbReference type="InterPro" id="IPR005143">
    <property type="entry name" value="TF_LuxR_autoind-bd_dom"/>
</dbReference>
<dbReference type="GO" id="GO:0006355">
    <property type="term" value="P:regulation of DNA-templated transcription"/>
    <property type="evidence" value="ECO:0007669"/>
    <property type="project" value="InterPro"/>
</dbReference>
<dbReference type="Gene3D" id="1.10.10.10">
    <property type="entry name" value="Winged helix-like DNA-binding domain superfamily/Winged helix DNA-binding domain"/>
    <property type="match status" value="1"/>
</dbReference>
<dbReference type="GO" id="GO:0003677">
    <property type="term" value="F:DNA binding"/>
    <property type="evidence" value="ECO:0007669"/>
    <property type="project" value="UniProtKB-KW"/>
</dbReference>
<dbReference type="Pfam" id="PF03472">
    <property type="entry name" value="Autoind_bind"/>
    <property type="match status" value="1"/>
</dbReference>
<dbReference type="InterPro" id="IPR000792">
    <property type="entry name" value="Tscrpt_reg_LuxR_C"/>
</dbReference>
<dbReference type="SUPFAM" id="SSF46894">
    <property type="entry name" value="C-terminal effector domain of the bipartite response regulators"/>
    <property type="match status" value="1"/>
</dbReference>
<keyword evidence="3" id="KW-0804">Transcription</keyword>
<evidence type="ECO:0000313" key="5">
    <source>
        <dbReference type="EMBL" id="NIJ63138.1"/>
    </source>
</evidence>
<evidence type="ECO:0000256" key="1">
    <source>
        <dbReference type="ARBA" id="ARBA00023015"/>
    </source>
</evidence>